<dbReference type="Gene3D" id="3.40.50.11900">
    <property type="match status" value="1"/>
</dbReference>
<feature type="non-terminal residue" evidence="2">
    <location>
        <position position="282"/>
    </location>
</feature>
<gene>
    <name evidence="2" type="ORF">S01H1_26460</name>
</gene>
<feature type="non-terminal residue" evidence="2">
    <location>
        <position position="1"/>
    </location>
</feature>
<sequence length="282" mass="32226">ICPYVRSCLDVAINGKLDFLKGAVFVNSCDAMRRLYEVWKRQIKTGFIYLIDVPKRTGSIDLEYFQNEIKGFIENLHAYFKVTISYDSFDRSIQEYETMRGLLKKLYQLRKQNPSPISGTDVIKIINNSAALPVELFSRECEVFLKEAEQNAGSENRSRVRGMPRLLIAGNIVHHPEIFELIEEAGVEIVADSICTGSKAFTINFPEGNNFPQRFAEAYLNKPPCARMMKGSEELDNILQMIKEYGVDGVIYHTLKFCDMYLDNIPSAKKFFNANNVKALFL</sequence>
<dbReference type="PANTHER" id="PTHR30548">
    <property type="entry name" value="2-HYDROXYGLUTARYL-COA DEHYDRATASE, D-COMPONENT-RELATED"/>
    <property type="match status" value="1"/>
</dbReference>
<organism evidence="2">
    <name type="scientific">marine sediment metagenome</name>
    <dbReference type="NCBI Taxonomy" id="412755"/>
    <lineage>
        <taxon>unclassified sequences</taxon>
        <taxon>metagenomes</taxon>
        <taxon>ecological metagenomes</taxon>
    </lineage>
</organism>
<dbReference type="PANTHER" id="PTHR30548:SF1">
    <property type="entry name" value="DEHYDRATASE SUBUNIT MJ0007-RELATED"/>
    <property type="match status" value="1"/>
</dbReference>
<dbReference type="Gene3D" id="3.40.50.11890">
    <property type="match status" value="1"/>
</dbReference>
<dbReference type="Pfam" id="PF06050">
    <property type="entry name" value="HGD-D"/>
    <property type="match status" value="1"/>
</dbReference>
<evidence type="ECO:0000313" key="2">
    <source>
        <dbReference type="EMBL" id="GAF97137.1"/>
    </source>
</evidence>
<dbReference type="AlphaFoldDB" id="X0U9W1"/>
<proteinExistence type="inferred from homology"/>
<reference evidence="2" key="1">
    <citation type="journal article" date="2014" name="Front. Microbiol.">
        <title>High frequency of phylogenetically diverse reductive dehalogenase-homologous genes in deep subseafloor sedimentary metagenomes.</title>
        <authorList>
            <person name="Kawai M."/>
            <person name="Futagami T."/>
            <person name="Toyoda A."/>
            <person name="Takaki Y."/>
            <person name="Nishi S."/>
            <person name="Hori S."/>
            <person name="Arai W."/>
            <person name="Tsubouchi T."/>
            <person name="Morono Y."/>
            <person name="Uchiyama I."/>
            <person name="Ito T."/>
            <person name="Fujiyama A."/>
            <person name="Inagaki F."/>
            <person name="Takami H."/>
        </authorList>
    </citation>
    <scope>NUCLEOTIDE SEQUENCE</scope>
    <source>
        <strain evidence="2">Expedition CK06-06</strain>
    </source>
</reference>
<comment type="caution">
    <text evidence="2">The sequence shown here is derived from an EMBL/GenBank/DDBJ whole genome shotgun (WGS) entry which is preliminary data.</text>
</comment>
<name>X0U9W1_9ZZZZ</name>
<dbReference type="InterPro" id="IPR010327">
    <property type="entry name" value="FldB/FldC_alpha/beta"/>
</dbReference>
<protein>
    <recommendedName>
        <fullName evidence="3">2-hydroxyacyl-CoA dehydratase</fullName>
    </recommendedName>
</protein>
<dbReference type="EMBL" id="BARS01016040">
    <property type="protein sequence ID" value="GAF97137.1"/>
    <property type="molecule type" value="Genomic_DNA"/>
</dbReference>
<evidence type="ECO:0000256" key="1">
    <source>
        <dbReference type="ARBA" id="ARBA00005806"/>
    </source>
</evidence>
<comment type="similarity">
    <text evidence="1">Belongs to the FldB/FldC dehydratase alpha/beta subunit family.</text>
</comment>
<accession>X0U9W1</accession>
<evidence type="ECO:0008006" key="3">
    <source>
        <dbReference type="Google" id="ProtNLM"/>
    </source>
</evidence>